<sequence length="306" mass="34013">MINDPGIILTVPNIQYIALSHRWGTKSQPMTTKHSTLQERRNRIPFASLPLTFRHAVQVTRDLGVRYLWIDSLCIIQDSVEDWEVESGRMGAIYMHSYVTLAGDSSRSSDAGLFNTQSVLQDEEPLGEHIRLDVSTGDTGGKRASCDLYISSELEMPKNLGVLGPVTSADDTNEDKDDPDESLVKRGWTLQEAVLPSRVLHFTSKQLIWECSQTGYEAEDMFSLNLRYMRPSFTEMKANLMPQLGKGEGDDVYDPARGLRASEVKILRACREETTTLPEPVILLGVLKQRNGVALPSGDLPTDSAG</sequence>
<feature type="compositionally biased region" description="Acidic residues" evidence="1">
    <location>
        <begin position="171"/>
        <end position="181"/>
    </location>
</feature>
<reference evidence="3 4" key="1">
    <citation type="journal article" date="2019" name="Sci. Rep.">
        <title>A multi-omics analysis of the grapevine pathogen Lasiodiplodia theobromae reveals that temperature affects the expression of virulence- and pathogenicity-related genes.</title>
        <authorList>
            <person name="Felix C."/>
            <person name="Meneses R."/>
            <person name="Goncalves M.F.M."/>
            <person name="Tilleman L."/>
            <person name="Duarte A.S."/>
            <person name="Jorrin-Novo J.V."/>
            <person name="Van de Peer Y."/>
            <person name="Deforce D."/>
            <person name="Van Nieuwerburgh F."/>
            <person name="Esteves A.C."/>
            <person name="Alves A."/>
        </authorList>
    </citation>
    <scope>NUCLEOTIDE SEQUENCE [LARGE SCALE GENOMIC DNA]</scope>
    <source>
        <strain evidence="3 4">LA-SOL3</strain>
    </source>
</reference>
<comment type="caution">
    <text evidence="3">The sequence shown here is derived from an EMBL/GenBank/DDBJ whole genome shotgun (WGS) entry which is preliminary data.</text>
</comment>
<feature type="region of interest" description="Disordered" evidence="1">
    <location>
        <begin position="161"/>
        <end position="181"/>
    </location>
</feature>
<dbReference type="EMBL" id="VCHE01000049">
    <property type="protein sequence ID" value="KAB2574045.1"/>
    <property type="molecule type" value="Genomic_DNA"/>
</dbReference>
<accession>A0A5N5D8Y8</accession>
<dbReference type="PANTHER" id="PTHR33112">
    <property type="entry name" value="DOMAIN PROTEIN, PUTATIVE-RELATED"/>
    <property type="match status" value="1"/>
</dbReference>
<dbReference type="Pfam" id="PF06985">
    <property type="entry name" value="HET"/>
    <property type="match status" value="1"/>
</dbReference>
<feature type="domain" description="Heterokaryon incompatibility" evidence="2">
    <location>
        <begin position="16"/>
        <end position="192"/>
    </location>
</feature>
<evidence type="ECO:0000259" key="2">
    <source>
        <dbReference type="Pfam" id="PF06985"/>
    </source>
</evidence>
<protein>
    <recommendedName>
        <fullName evidence="2">Heterokaryon incompatibility domain-containing protein</fullName>
    </recommendedName>
</protein>
<dbReference type="AlphaFoldDB" id="A0A5N5D8Y8"/>
<dbReference type="InterPro" id="IPR010730">
    <property type="entry name" value="HET"/>
</dbReference>
<organism evidence="3 4">
    <name type="scientific">Lasiodiplodia theobromae</name>
    <dbReference type="NCBI Taxonomy" id="45133"/>
    <lineage>
        <taxon>Eukaryota</taxon>
        <taxon>Fungi</taxon>
        <taxon>Dikarya</taxon>
        <taxon>Ascomycota</taxon>
        <taxon>Pezizomycotina</taxon>
        <taxon>Dothideomycetes</taxon>
        <taxon>Dothideomycetes incertae sedis</taxon>
        <taxon>Botryosphaeriales</taxon>
        <taxon>Botryosphaeriaceae</taxon>
        <taxon>Lasiodiplodia</taxon>
    </lineage>
</organism>
<dbReference type="OrthoDB" id="2958217at2759"/>
<name>A0A5N5D8Y8_9PEZI</name>
<evidence type="ECO:0000313" key="4">
    <source>
        <dbReference type="Proteomes" id="UP000325902"/>
    </source>
</evidence>
<dbReference type="Proteomes" id="UP000325902">
    <property type="component" value="Unassembled WGS sequence"/>
</dbReference>
<gene>
    <name evidence="3" type="ORF">DBV05_g7326</name>
</gene>
<evidence type="ECO:0000256" key="1">
    <source>
        <dbReference type="SAM" id="MobiDB-lite"/>
    </source>
</evidence>
<keyword evidence="4" id="KW-1185">Reference proteome</keyword>
<proteinExistence type="predicted"/>
<dbReference type="PANTHER" id="PTHR33112:SF16">
    <property type="entry name" value="HETEROKARYON INCOMPATIBILITY DOMAIN-CONTAINING PROTEIN"/>
    <property type="match status" value="1"/>
</dbReference>
<evidence type="ECO:0000313" key="3">
    <source>
        <dbReference type="EMBL" id="KAB2574045.1"/>
    </source>
</evidence>